<dbReference type="EMBL" id="BNBA01000011">
    <property type="protein sequence ID" value="GHH53043.1"/>
    <property type="molecule type" value="Genomic_DNA"/>
</dbReference>
<proteinExistence type="predicted"/>
<keyword evidence="2" id="KW-1185">Reference proteome</keyword>
<comment type="caution">
    <text evidence="1">The sequence shown here is derived from an EMBL/GenBank/DDBJ whole genome shotgun (WGS) entry which is preliminary data.</text>
</comment>
<gene>
    <name evidence="1" type="ORF">GCM10009090_17830</name>
</gene>
<name>A0A919F891_9XANT</name>
<reference evidence="1" key="2">
    <citation type="submission" date="2020-09" db="EMBL/GenBank/DDBJ databases">
        <authorList>
            <person name="Sun Q."/>
            <person name="Ohkuma M."/>
        </authorList>
    </citation>
    <scope>NUCLEOTIDE SEQUENCE</scope>
    <source>
        <strain evidence="1">JCM 13306</strain>
    </source>
</reference>
<dbReference type="Proteomes" id="UP000623958">
    <property type="component" value="Unassembled WGS sequence"/>
</dbReference>
<reference evidence="1" key="1">
    <citation type="journal article" date="2014" name="Int. J. Syst. Evol. Microbiol.">
        <title>Complete genome sequence of Corynebacterium casei LMG S-19264T (=DSM 44701T), isolated from a smear-ripened cheese.</title>
        <authorList>
            <consortium name="US DOE Joint Genome Institute (JGI-PGF)"/>
            <person name="Walter F."/>
            <person name="Albersmeier A."/>
            <person name="Kalinowski J."/>
            <person name="Ruckert C."/>
        </authorList>
    </citation>
    <scope>NUCLEOTIDE SEQUENCE</scope>
    <source>
        <strain evidence="1">JCM 13306</strain>
    </source>
</reference>
<evidence type="ECO:0000313" key="2">
    <source>
        <dbReference type="Proteomes" id="UP000623958"/>
    </source>
</evidence>
<dbReference type="AlphaFoldDB" id="A0A919F891"/>
<sequence length="65" mass="7266">MKILEMDMTAANMNFDLHAMTSPKTRQDAMLLAREIIDQLELIEECIDAAIARCEAKSALDRLAA</sequence>
<accession>A0A919F891</accession>
<evidence type="ECO:0000313" key="1">
    <source>
        <dbReference type="EMBL" id="GHH53043.1"/>
    </source>
</evidence>
<organism evidence="1 2">
    <name type="scientific">Xanthomonas boreopolis</name>
    <dbReference type="NCBI Taxonomy" id="86183"/>
    <lineage>
        <taxon>Bacteria</taxon>
        <taxon>Pseudomonadati</taxon>
        <taxon>Pseudomonadota</taxon>
        <taxon>Gammaproteobacteria</taxon>
        <taxon>Lysobacterales</taxon>
        <taxon>Lysobacteraceae</taxon>
        <taxon>Xanthomonas</taxon>
    </lineage>
</organism>
<protein>
    <submittedName>
        <fullName evidence="1">Uncharacterized protein</fullName>
    </submittedName>
</protein>